<feature type="transmembrane region" description="Helical" evidence="13">
    <location>
        <begin position="364"/>
        <end position="385"/>
    </location>
</feature>
<dbReference type="InterPro" id="IPR003148">
    <property type="entry name" value="RCK_N"/>
</dbReference>
<evidence type="ECO:0000313" key="16">
    <source>
        <dbReference type="Proteomes" id="UP000596063"/>
    </source>
</evidence>
<dbReference type="InterPro" id="IPR006153">
    <property type="entry name" value="Cation/H_exchanger_TM"/>
</dbReference>
<protein>
    <submittedName>
        <fullName evidence="15">Cation:proton antiporter</fullName>
    </submittedName>
</protein>
<evidence type="ECO:0000259" key="14">
    <source>
        <dbReference type="PROSITE" id="PS51201"/>
    </source>
</evidence>
<feature type="transmembrane region" description="Helical" evidence="13">
    <location>
        <begin position="222"/>
        <end position="240"/>
    </location>
</feature>
<dbReference type="FunFam" id="3.40.50.720:FF:000036">
    <property type="entry name" value="Glutathione-regulated potassium-efflux system protein KefB"/>
    <property type="match status" value="1"/>
</dbReference>
<dbReference type="PROSITE" id="PS51201">
    <property type="entry name" value="RCK_N"/>
    <property type="match status" value="1"/>
</dbReference>
<gene>
    <name evidence="15" type="ORF">I6N98_00955</name>
</gene>
<evidence type="ECO:0000256" key="2">
    <source>
        <dbReference type="ARBA" id="ARBA00005551"/>
    </source>
</evidence>
<dbReference type="Gene3D" id="3.40.50.720">
    <property type="entry name" value="NAD(P)-binding Rossmann-like Domain"/>
    <property type="match status" value="1"/>
</dbReference>
<dbReference type="Pfam" id="PF00999">
    <property type="entry name" value="Na_H_Exchanger"/>
    <property type="match status" value="1"/>
</dbReference>
<feature type="transmembrane region" description="Helical" evidence="13">
    <location>
        <begin position="148"/>
        <end position="170"/>
    </location>
</feature>
<dbReference type="Gene3D" id="1.20.1530.20">
    <property type="match status" value="1"/>
</dbReference>
<keyword evidence="10 13" id="KW-1133">Transmembrane helix</keyword>
<proteinExistence type="inferred from homology"/>
<evidence type="ECO:0000256" key="10">
    <source>
        <dbReference type="ARBA" id="ARBA00022989"/>
    </source>
</evidence>
<dbReference type="AlphaFoldDB" id="A0A7T4URZ3"/>
<dbReference type="PANTHER" id="PTHR46157">
    <property type="entry name" value="K(+) EFFLUX ANTIPORTER 3, CHLOROPLASTIC"/>
    <property type="match status" value="1"/>
</dbReference>
<evidence type="ECO:0000256" key="6">
    <source>
        <dbReference type="ARBA" id="ARBA00022519"/>
    </source>
</evidence>
<dbReference type="InterPro" id="IPR038770">
    <property type="entry name" value="Na+/solute_symporter_sf"/>
</dbReference>
<evidence type="ECO:0000256" key="5">
    <source>
        <dbReference type="ARBA" id="ARBA00022475"/>
    </source>
</evidence>
<feature type="transmembrane region" description="Helical" evidence="13">
    <location>
        <begin position="108"/>
        <end position="127"/>
    </location>
</feature>
<dbReference type="GO" id="GO:0005886">
    <property type="term" value="C:plasma membrane"/>
    <property type="evidence" value="ECO:0007669"/>
    <property type="project" value="UniProtKB-SubCell"/>
</dbReference>
<keyword evidence="5" id="KW-1003">Cell membrane</keyword>
<keyword evidence="16" id="KW-1185">Reference proteome</keyword>
<feature type="transmembrane region" description="Helical" evidence="13">
    <location>
        <begin position="332"/>
        <end position="352"/>
    </location>
</feature>
<name>A0A7T4URZ3_9GAMM</name>
<comment type="similarity">
    <text evidence="2">Belongs to the monovalent cation:proton antiporter 2 (CPA2) transporter (TC 2.A.37) family.</text>
</comment>
<evidence type="ECO:0000256" key="4">
    <source>
        <dbReference type="ARBA" id="ARBA00022449"/>
    </source>
</evidence>
<keyword evidence="8 13" id="KW-0812">Transmembrane</keyword>
<dbReference type="InterPro" id="IPR004771">
    <property type="entry name" value="K/H_exchanger"/>
</dbReference>
<dbReference type="EMBL" id="CP066167">
    <property type="protein sequence ID" value="QQD20017.1"/>
    <property type="molecule type" value="Genomic_DNA"/>
</dbReference>
<evidence type="ECO:0000313" key="15">
    <source>
        <dbReference type="EMBL" id="QQD20017.1"/>
    </source>
</evidence>
<dbReference type="FunFam" id="1.20.1530.20:FF:000001">
    <property type="entry name" value="Glutathione-regulated potassium-efflux system protein KefB"/>
    <property type="match status" value="1"/>
</dbReference>
<keyword evidence="3" id="KW-0813">Transport</keyword>
<keyword evidence="9" id="KW-0630">Potassium</keyword>
<evidence type="ECO:0000256" key="13">
    <source>
        <dbReference type="SAM" id="Phobius"/>
    </source>
</evidence>
<dbReference type="GO" id="GO:0008324">
    <property type="term" value="F:monoatomic cation transmembrane transporter activity"/>
    <property type="evidence" value="ECO:0007669"/>
    <property type="project" value="InterPro"/>
</dbReference>
<evidence type="ECO:0000256" key="11">
    <source>
        <dbReference type="ARBA" id="ARBA00023065"/>
    </source>
</evidence>
<dbReference type="InterPro" id="IPR036291">
    <property type="entry name" value="NAD(P)-bd_dom_sf"/>
</dbReference>
<dbReference type="GO" id="GO:0006813">
    <property type="term" value="P:potassium ion transport"/>
    <property type="evidence" value="ECO:0007669"/>
    <property type="project" value="UniProtKB-KW"/>
</dbReference>
<keyword evidence="11" id="KW-0406">Ion transport</keyword>
<dbReference type="NCBIfam" id="TIGR00932">
    <property type="entry name" value="2a37"/>
    <property type="match status" value="1"/>
</dbReference>
<dbReference type="Pfam" id="PF02254">
    <property type="entry name" value="TrkA_N"/>
    <property type="match status" value="1"/>
</dbReference>
<dbReference type="PANTHER" id="PTHR46157:SF4">
    <property type="entry name" value="K(+) EFFLUX ANTIPORTER 3, CHLOROPLASTIC"/>
    <property type="match status" value="1"/>
</dbReference>
<keyword evidence="6" id="KW-0997">Cell inner membrane</keyword>
<dbReference type="GO" id="GO:0015297">
    <property type="term" value="F:antiporter activity"/>
    <property type="evidence" value="ECO:0007669"/>
    <property type="project" value="UniProtKB-KW"/>
</dbReference>
<sequence>MITALIYLLAAVLAVPLAKRIGLGSVLGYLIAGVIIGPHALHLVGDQTEVMHFAEFGVVMMLFLIGLELRPDRLWAMRRPILGLGGLQVVVTCALLAGGLLLVSDLAWQTALAIGLALALSSTAIVLQSLTERGLLKSPAGNNAFAVLLFQDIAVIPILALLPLLALSSIGGTGADDHGHSLIHDLPTAAKIAVTLATIAGIVIAGRFLAAPVLRYMAETRLREIFTAFTLLLVVAIAALMQVIGLSPALGTFLAGVVLAENEFRHELEVDIEPFKGLLLGLFFITVGASIDFELLIQQPLIIGIAVLALMGIKAAVLGVLAALFKMGRRHGLLFTLALAQGGEFAFVLISAGRSASVFSAEVGSLVTVVVALSMLLSPLLIVLYEYLYSRPDQQACPSSADDNIEPSHDVILAGYGRFGQVVGRLLSAQGYHLTILDHSPSQVEMVRRFGNTVYYGDASRRDLLEAAGAAEAKVLVIAVDEPDKTLAIIATAQQHFPHLKILARAIDRRHTYALMRSGIAGLRRETFDSALNLGVDALKLLGLTDSNASRAGQLFKEHDEQTLKVLSELWGDDKSYGLAVRQRLDDLRQVLLADQKERDAHIDQQSTADHNT</sequence>
<keyword evidence="4" id="KW-0050">Antiport</keyword>
<evidence type="ECO:0000256" key="12">
    <source>
        <dbReference type="ARBA" id="ARBA00023136"/>
    </source>
</evidence>
<comment type="subcellular location">
    <subcellularLocation>
        <location evidence="1">Cell inner membrane</location>
        <topology evidence="1">Multi-pass membrane protein</topology>
    </subcellularLocation>
</comment>
<dbReference type="Proteomes" id="UP000596063">
    <property type="component" value="Chromosome"/>
</dbReference>
<evidence type="ECO:0000256" key="9">
    <source>
        <dbReference type="ARBA" id="ARBA00022958"/>
    </source>
</evidence>
<keyword evidence="12 13" id="KW-0472">Membrane</keyword>
<dbReference type="GO" id="GO:1902600">
    <property type="term" value="P:proton transmembrane transport"/>
    <property type="evidence" value="ECO:0007669"/>
    <property type="project" value="InterPro"/>
</dbReference>
<dbReference type="KEGG" id="snan:I6N98_00955"/>
<evidence type="ECO:0000256" key="1">
    <source>
        <dbReference type="ARBA" id="ARBA00004429"/>
    </source>
</evidence>
<keyword evidence="7" id="KW-0633">Potassium transport</keyword>
<organism evidence="15 16">
    <name type="scientific">Spongiibacter nanhainus</name>
    <dbReference type="NCBI Taxonomy" id="2794344"/>
    <lineage>
        <taxon>Bacteria</taxon>
        <taxon>Pseudomonadati</taxon>
        <taxon>Pseudomonadota</taxon>
        <taxon>Gammaproteobacteria</taxon>
        <taxon>Cellvibrionales</taxon>
        <taxon>Spongiibacteraceae</taxon>
        <taxon>Spongiibacter</taxon>
    </lineage>
</organism>
<reference evidence="15 16" key="1">
    <citation type="submission" date="2020-12" db="EMBL/GenBank/DDBJ databases">
        <authorList>
            <person name="Shan Y."/>
        </authorList>
    </citation>
    <scope>NUCLEOTIDE SEQUENCE [LARGE SCALE GENOMIC DNA]</scope>
    <source>
        <strain evidence="16">csc3.9</strain>
    </source>
</reference>
<feature type="transmembrane region" description="Helical" evidence="13">
    <location>
        <begin position="303"/>
        <end position="325"/>
    </location>
</feature>
<evidence type="ECO:0000256" key="8">
    <source>
        <dbReference type="ARBA" id="ARBA00022692"/>
    </source>
</evidence>
<feature type="transmembrane region" description="Helical" evidence="13">
    <location>
        <begin position="50"/>
        <end position="69"/>
    </location>
</feature>
<evidence type="ECO:0000256" key="7">
    <source>
        <dbReference type="ARBA" id="ARBA00022538"/>
    </source>
</evidence>
<feature type="domain" description="RCK N-terminal" evidence="14">
    <location>
        <begin position="408"/>
        <end position="532"/>
    </location>
</feature>
<evidence type="ECO:0000256" key="3">
    <source>
        <dbReference type="ARBA" id="ARBA00022448"/>
    </source>
</evidence>
<accession>A0A7T4URZ3</accession>
<dbReference type="SUPFAM" id="SSF51735">
    <property type="entry name" value="NAD(P)-binding Rossmann-fold domains"/>
    <property type="match status" value="1"/>
</dbReference>
<feature type="transmembrane region" description="Helical" evidence="13">
    <location>
        <begin position="81"/>
        <end position="102"/>
    </location>
</feature>
<feature type="transmembrane region" description="Helical" evidence="13">
    <location>
        <begin position="190"/>
        <end position="210"/>
    </location>
</feature>